<dbReference type="PANTHER" id="PTHR30146:SF155">
    <property type="entry name" value="ALANINE RACEMASE"/>
    <property type="match status" value="1"/>
</dbReference>
<dbReference type="Proteomes" id="UP000218944">
    <property type="component" value="Unassembled WGS sequence"/>
</dbReference>
<dbReference type="InterPro" id="IPR028082">
    <property type="entry name" value="Peripla_BP_I"/>
</dbReference>
<keyword evidence="3" id="KW-0804">Transcription</keyword>
<evidence type="ECO:0000256" key="2">
    <source>
        <dbReference type="ARBA" id="ARBA00023125"/>
    </source>
</evidence>
<evidence type="ECO:0000313" key="7">
    <source>
        <dbReference type="Proteomes" id="UP000218944"/>
    </source>
</evidence>
<evidence type="ECO:0000313" key="6">
    <source>
        <dbReference type="EMBL" id="PAU47104.1"/>
    </source>
</evidence>
<dbReference type="RefSeq" id="WP_095582431.1">
    <property type="nucleotide sequence ID" value="NZ_JAJQQQ010000001.1"/>
</dbReference>
<proteinExistence type="predicted"/>
<dbReference type="Gene3D" id="3.40.50.2300">
    <property type="match status" value="2"/>
</dbReference>
<gene>
    <name evidence="6" type="ORF">CK936_20595</name>
</gene>
<dbReference type="EMBL" id="NSJV01000403">
    <property type="protein sequence ID" value="PAU47104.1"/>
    <property type="molecule type" value="Genomic_DNA"/>
</dbReference>
<evidence type="ECO:0000256" key="1">
    <source>
        <dbReference type="ARBA" id="ARBA00023015"/>
    </source>
</evidence>
<dbReference type="PROSITE" id="PS00356">
    <property type="entry name" value="HTH_LACI_1"/>
    <property type="match status" value="1"/>
</dbReference>
<dbReference type="GO" id="GO:0003700">
    <property type="term" value="F:DNA-binding transcription factor activity"/>
    <property type="evidence" value="ECO:0007669"/>
    <property type="project" value="TreeGrafter"/>
</dbReference>
<dbReference type="PROSITE" id="PS50932">
    <property type="entry name" value="HTH_LACI_2"/>
    <property type="match status" value="1"/>
</dbReference>
<evidence type="ECO:0000259" key="5">
    <source>
        <dbReference type="PROSITE" id="PS50932"/>
    </source>
</evidence>
<dbReference type="PANTHER" id="PTHR30146">
    <property type="entry name" value="LACI-RELATED TRANSCRIPTIONAL REPRESSOR"/>
    <property type="match status" value="1"/>
</dbReference>
<name>A0A2A2D6F7_9ACTN</name>
<keyword evidence="2" id="KW-0238">DNA-binding</keyword>
<dbReference type="CDD" id="cd01392">
    <property type="entry name" value="HTH_LacI"/>
    <property type="match status" value="1"/>
</dbReference>
<dbReference type="CDD" id="cd06267">
    <property type="entry name" value="PBP1_LacI_sugar_binding-like"/>
    <property type="match status" value="1"/>
</dbReference>
<feature type="region of interest" description="Disordered" evidence="4">
    <location>
        <begin position="367"/>
        <end position="389"/>
    </location>
</feature>
<dbReference type="AlphaFoldDB" id="A0A2A2D6F7"/>
<dbReference type="Pfam" id="PF13377">
    <property type="entry name" value="Peripla_BP_3"/>
    <property type="match status" value="1"/>
</dbReference>
<dbReference type="SUPFAM" id="SSF47413">
    <property type="entry name" value="lambda repressor-like DNA-binding domains"/>
    <property type="match status" value="1"/>
</dbReference>
<sequence length="389" mass="40800">MRRTPARRPTMKDIARRAGVSESAVSFALNGRPGVSEVTRARVRRVAEQLGWQPSTAARALSGEGAATVGLVLARPARTLGVESFFLQLVSGVQEALAVRRLGLLFQLVEDVDAECAVHRRWWAERRVDGLLVVDPRADDPRPALLDGLGLPAVVIGALDGSDGPGVPDAAGVFTGPGVPGVPGVSGVPAGPYAPGAHGDEGAPGPPHGVISNLWADDTGAMTSIVGHLHELGHHRITHIAGLPELAHTRRRMACLRAEAARRGLPDVTSVTTDYSDAQGAEATRRLLTGERPPTALVYDNDVMAVAGLAVAAERGVPVPDRLSIVAWDDSVLCRSTHPALTSLTRDTVAFGRQAAELLTALLDGAPPRRVQAPTPHLARRESTGRAPA</sequence>
<dbReference type="Pfam" id="PF00356">
    <property type="entry name" value="LacI"/>
    <property type="match status" value="1"/>
</dbReference>
<organism evidence="6 7">
    <name type="scientific">Streptomyces albireticuli</name>
    <dbReference type="NCBI Taxonomy" id="1940"/>
    <lineage>
        <taxon>Bacteria</taxon>
        <taxon>Bacillati</taxon>
        <taxon>Actinomycetota</taxon>
        <taxon>Actinomycetes</taxon>
        <taxon>Kitasatosporales</taxon>
        <taxon>Streptomycetaceae</taxon>
        <taxon>Streptomyces</taxon>
    </lineage>
</organism>
<keyword evidence="1" id="KW-0805">Transcription regulation</keyword>
<accession>A0A2A2D6F7</accession>
<keyword evidence="7" id="KW-1185">Reference proteome</keyword>
<feature type="domain" description="HTH lacI-type" evidence="5">
    <location>
        <begin position="9"/>
        <end position="63"/>
    </location>
</feature>
<dbReference type="GO" id="GO:0000976">
    <property type="term" value="F:transcription cis-regulatory region binding"/>
    <property type="evidence" value="ECO:0007669"/>
    <property type="project" value="TreeGrafter"/>
</dbReference>
<dbReference type="InterPro" id="IPR010982">
    <property type="entry name" value="Lambda_DNA-bd_dom_sf"/>
</dbReference>
<reference evidence="6 7" key="1">
    <citation type="submission" date="2017-08" db="EMBL/GenBank/DDBJ databases">
        <title>Genome sequence of Streptomyces albireticuli NRRL B-1670.</title>
        <authorList>
            <person name="Graham D.E."/>
            <person name="Mahan K.M."/>
            <person name="Klingeman D.M."/>
            <person name="Hettich R.L."/>
            <person name="Parry R.J."/>
            <person name="Spain J.C."/>
        </authorList>
    </citation>
    <scope>NUCLEOTIDE SEQUENCE [LARGE SCALE GENOMIC DNA]</scope>
    <source>
        <strain evidence="6 7">NRRL B-1670</strain>
    </source>
</reference>
<dbReference type="InterPro" id="IPR000843">
    <property type="entry name" value="HTH_LacI"/>
</dbReference>
<dbReference type="InterPro" id="IPR046335">
    <property type="entry name" value="LacI/GalR-like_sensor"/>
</dbReference>
<dbReference type="SMART" id="SM00354">
    <property type="entry name" value="HTH_LACI"/>
    <property type="match status" value="1"/>
</dbReference>
<evidence type="ECO:0000256" key="3">
    <source>
        <dbReference type="ARBA" id="ARBA00023163"/>
    </source>
</evidence>
<dbReference type="SUPFAM" id="SSF53822">
    <property type="entry name" value="Periplasmic binding protein-like I"/>
    <property type="match status" value="2"/>
</dbReference>
<protein>
    <submittedName>
        <fullName evidence="6">LacI family transcriptional regulator</fullName>
    </submittedName>
</protein>
<dbReference type="Gene3D" id="1.10.260.40">
    <property type="entry name" value="lambda repressor-like DNA-binding domains"/>
    <property type="match status" value="1"/>
</dbReference>
<evidence type="ECO:0000256" key="4">
    <source>
        <dbReference type="SAM" id="MobiDB-lite"/>
    </source>
</evidence>
<comment type="caution">
    <text evidence="6">The sequence shown here is derived from an EMBL/GenBank/DDBJ whole genome shotgun (WGS) entry which is preliminary data.</text>
</comment>
<feature type="compositionally biased region" description="Basic and acidic residues" evidence="4">
    <location>
        <begin position="379"/>
        <end position="389"/>
    </location>
</feature>